<keyword evidence="5" id="KW-1185">Reference proteome</keyword>
<feature type="binding site" evidence="1">
    <location>
        <position position="113"/>
    </location>
    <ligand>
        <name>Zn(2+)</name>
        <dbReference type="ChEBI" id="CHEBI:29105"/>
    </ligand>
</feature>
<dbReference type="KEGG" id="gax:Pan161_44530"/>
<dbReference type="GO" id="GO:0016020">
    <property type="term" value="C:membrane"/>
    <property type="evidence" value="ECO:0007669"/>
    <property type="project" value="GOC"/>
</dbReference>
<dbReference type="GO" id="GO:0046872">
    <property type="term" value="F:metal ion binding"/>
    <property type="evidence" value="ECO:0007669"/>
    <property type="project" value="UniProtKB-KW"/>
</dbReference>
<comment type="similarity">
    <text evidence="2">Belongs to the neutral ceramidase family.</text>
</comment>
<dbReference type="Proteomes" id="UP000316855">
    <property type="component" value="Chromosome"/>
</dbReference>
<dbReference type="Pfam" id="PF04734">
    <property type="entry name" value="Ceramidase_alk"/>
    <property type="match status" value="1"/>
</dbReference>
<evidence type="ECO:0000256" key="2">
    <source>
        <dbReference type="RuleBase" id="RU366019"/>
    </source>
</evidence>
<keyword evidence="2" id="KW-0746">Sphingolipid metabolism</keyword>
<dbReference type="GO" id="GO:0042759">
    <property type="term" value="P:long-chain fatty acid biosynthetic process"/>
    <property type="evidence" value="ECO:0007669"/>
    <property type="project" value="TreeGrafter"/>
</dbReference>
<keyword evidence="2" id="KW-0443">Lipid metabolism</keyword>
<organism evidence="4 5">
    <name type="scientific">Gimesia algae</name>
    <dbReference type="NCBI Taxonomy" id="2527971"/>
    <lineage>
        <taxon>Bacteria</taxon>
        <taxon>Pseudomonadati</taxon>
        <taxon>Planctomycetota</taxon>
        <taxon>Planctomycetia</taxon>
        <taxon>Planctomycetales</taxon>
        <taxon>Planctomycetaceae</taxon>
        <taxon>Gimesia</taxon>
    </lineage>
</organism>
<evidence type="ECO:0000256" key="1">
    <source>
        <dbReference type="PIRSR" id="PIRSR606823-2"/>
    </source>
</evidence>
<accession>A0A517VIE5</accession>
<dbReference type="GO" id="GO:0046514">
    <property type="term" value="P:ceramide catabolic process"/>
    <property type="evidence" value="ECO:0007669"/>
    <property type="project" value="InterPro"/>
</dbReference>
<feature type="domain" description="Neutral/alkaline non-lysosomal ceramidase N-terminal" evidence="3">
    <location>
        <begin position="25"/>
        <end position="242"/>
    </location>
</feature>
<evidence type="ECO:0000313" key="4">
    <source>
        <dbReference type="EMBL" id="QDT92783.1"/>
    </source>
</evidence>
<proteinExistence type="inferred from homology"/>
<dbReference type="EC" id="3.5.1.23" evidence="2"/>
<dbReference type="GO" id="GO:0046512">
    <property type="term" value="P:sphingosine biosynthetic process"/>
    <property type="evidence" value="ECO:0007669"/>
    <property type="project" value="TreeGrafter"/>
</dbReference>
<comment type="catalytic activity">
    <reaction evidence="2">
        <text>an N-acylsphing-4-enine + H2O = sphing-4-enine + a fatty acid</text>
        <dbReference type="Rhea" id="RHEA:20856"/>
        <dbReference type="ChEBI" id="CHEBI:15377"/>
        <dbReference type="ChEBI" id="CHEBI:28868"/>
        <dbReference type="ChEBI" id="CHEBI:52639"/>
        <dbReference type="ChEBI" id="CHEBI:57756"/>
        <dbReference type="EC" id="3.5.1.23"/>
    </reaction>
</comment>
<dbReference type="PANTHER" id="PTHR12670:SF1">
    <property type="entry name" value="NEUTRAL CERAMIDASE"/>
    <property type="match status" value="1"/>
</dbReference>
<name>A0A517VIE5_9PLAN</name>
<keyword evidence="2 4" id="KW-0378">Hydrolase</keyword>
<dbReference type="GO" id="GO:0005576">
    <property type="term" value="C:extracellular region"/>
    <property type="evidence" value="ECO:0007669"/>
    <property type="project" value="TreeGrafter"/>
</dbReference>
<dbReference type="InterPro" id="IPR006823">
    <property type="entry name" value="Ceramidase_alk"/>
</dbReference>
<reference evidence="4 5" key="1">
    <citation type="submission" date="2019-02" db="EMBL/GenBank/DDBJ databases">
        <title>Deep-cultivation of Planctomycetes and their phenomic and genomic characterization uncovers novel biology.</title>
        <authorList>
            <person name="Wiegand S."/>
            <person name="Jogler M."/>
            <person name="Boedeker C."/>
            <person name="Pinto D."/>
            <person name="Vollmers J."/>
            <person name="Rivas-Marin E."/>
            <person name="Kohn T."/>
            <person name="Peeters S.H."/>
            <person name="Heuer A."/>
            <person name="Rast P."/>
            <person name="Oberbeckmann S."/>
            <person name="Bunk B."/>
            <person name="Jeske O."/>
            <person name="Meyerdierks A."/>
            <person name="Storesund J.E."/>
            <person name="Kallscheuer N."/>
            <person name="Luecker S."/>
            <person name="Lage O.M."/>
            <person name="Pohl T."/>
            <person name="Merkel B.J."/>
            <person name="Hornburger P."/>
            <person name="Mueller R.-W."/>
            <person name="Bruemmer F."/>
            <person name="Labrenz M."/>
            <person name="Spormann A.M."/>
            <person name="Op den Camp H."/>
            <person name="Overmann J."/>
            <person name="Amann R."/>
            <person name="Jetten M.S.M."/>
            <person name="Mascher T."/>
            <person name="Medema M.H."/>
            <person name="Devos D.P."/>
            <person name="Kaster A.-K."/>
            <person name="Ovreas L."/>
            <person name="Rohde M."/>
            <person name="Galperin M.Y."/>
            <person name="Jogler C."/>
        </authorList>
    </citation>
    <scope>NUCLEOTIDE SEQUENCE [LARGE SCALE GENOMIC DNA]</scope>
    <source>
        <strain evidence="4 5">Pan161</strain>
    </source>
</reference>
<keyword evidence="1" id="KW-0479">Metal-binding</keyword>
<feature type="binding site" evidence="1">
    <location>
        <position position="214"/>
    </location>
    <ligand>
        <name>Zn(2+)</name>
        <dbReference type="ChEBI" id="CHEBI:29105"/>
    </ligand>
</feature>
<dbReference type="OrthoDB" id="264270at2"/>
<comment type="cofactor">
    <cofactor evidence="1">
        <name>Zn(2+)</name>
        <dbReference type="ChEBI" id="CHEBI:29105"/>
    </cofactor>
    <text evidence="1">Binds 1 zinc ion per subunit.</text>
</comment>
<gene>
    <name evidence="4" type="ORF">Pan161_44530</name>
</gene>
<dbReference type="EMBL" id="CP036343">
    <property type="protein sequence ID" value="QDT92783.1"/>
    <property type="molecule type" value="Genomic_DNA"/>
</dbReference>
<dbReference type="RefSeq" id="WP_145230725.1">
    <property type="nucleotide sequence ID" value="NZ_CP036343.1"/>
</dbReference>
<evidence type="ECO:0000259" key="3">
    <source>
        <dbReference type="Pfam" id="PF04734"/>
    </source>
</evidence>
<keyword evidence="1" id="KW-0862">Zinc</keyword>
<dbReference type="PANTHER" id="PTHR12670">
    <property type="entry name" value="CERAMIDASE"/>
    <property type="match status" value="1"/>
</dbReference>
<dbReference type="InterPro" id="IPR031329">
    <property type="entry name" value="NEUT/ALK_ceramidase_N"/>
</dbReference>
<dbReference type="GO" id="GO:0017040">
    <property type="term" value="F:N-acylsphingosine amidohydrolase activity"/>
    <property type="evidence" value="ECO:0007669"/>
    <property type="project" value="UniProtKB-UniRule"/>
</dbReference>
<dbReference type="AlphaFoldDB" id="A0A517VIE5"/>
<sequence>MLRTILYSLVLLVVSLQIPLHAAEWQVGIARIDITPAKKIWLAGYASRTKPAEGTTHPLWAKALVFKDGQGNRAAIVTTDLIGLTRELSDSVGTRVARETGMTREQILLNSSHTHCSPVVRGCAPLAYDFTPAQQQDVDDYAKVLEDKLVKVIVSASQSLKPAQLSYGEDRATFAINRRGRINPDGPVDHTVPVLKISDPAGKLRAILFGYACHNTTLAYFEFCGDYAGFAQIELEKQYPGVTALFMLGFGGDANPDPRGTRELAEQHGRSLASAVTRSLDKPLKPLHSPLRVQFQRTNLSFVKPPPREELLARQGQGDIYSQRLTKHLLKQLDQQGAIPDSYPFSAQVIEFGNDLTLIGLGGETVIDYAIRLHEELSGRQVWVAGYCNEVFAYVPSERVLKEGGYEGGGAMKYFGIHGPFQPGVEDRVIKLVHSLLEP</sequence>
<evidence type="ECO:0000313" key="5">
    <source>
        <dbReference type="Proteomes" id="UP000316855"/>
    </source>
</evidence>
<protein>
    <recommendedName>
        <fullName evidence="2">Neutral ceramidase</fullName>
        <ecNumber evidence="2">3.5.1.23</ecNumber>
    </recommendedName>
</protein>